<dbReference type="Proteomes" id="UP001055420">
    <property type="component" value="Plasmid unnamed"/>
</dbReference>
<protein>
    <recommendedName>
        <fullName evidence="8">Abasic site processing protein</fullName>
        <ecNumber evidence="8">3.4.-.-</ecNumber>
    </recommendedName>
</protein>
<keyword evidence="4 8" id="KW-0378">Hydrolase</keyword>
<sequence>MCVYNGQRVTKVEFIELKKLEKAIKDIDALKRPVVNAIECAPLAVIKPTLDKTNFDIVTMEWSFLPSNVRNRDQAKEFRKKYDTENAKGEELLLIGENGKEKMFRKSALERRCLIISDRYYEWRHIYRKNKRTGENLKTPDKFPYQIMVKDRPYFYIAGVYNNWTDQDSGENVDTIAMVTTAANELAAKVHNSKERMPTILPDDLAWEWAMEDLTEQRITELATYQMPQELMVAETINQKFQQSPTEIPYLVTYPEIEALDNPGSFKPAQMSLF</sequence>
<geneLocation type="plasmid" evidence="9 10">
    <name>unnamed</name>
</geneLocation>
<evidence type="ECO:0000256" key="6">
    <source>
        <dbReference type="ARBA" id="ARBA00023125"/>
    </source>
</evidence>
<keyword evidence="10" id="KW-1185">Reference proteome</keyword>
<evidence type="ECO:0000256" key="1">
    <source>
        <dbReference type="ARBA" id="ARBA00008136"/>
    </source>
</evidence>
<accession>A0ABY5E763</accession>
<dbReference type="EC" id="3.4.-.-" evidence="8"/>
<keyword evidence="9" id="KW-0614">Plasmid</keyword>
<evidence type="ECO:0000256" key="5">
    <source>
        <dbReference type="ARBA" id="ARBA00023124"/>
    </source>
</evidence>
<keyword evidence="2 8" id="KW-0645">Protease</keyword>
<evidence type="ECO:0000313" key="9">
    <source>
        <dbReference type="EMBL" id="UTM21798.1"/>
    </source>
</evidence>
<gene>
    <name evidence="9" type="ORF">NFI80_25325</name>
</gene>
<evidence type="ECO:0000256" key="7">
    <source>
        <dbReference type="ARBA" id="ARBA00023239"/>
    </source>
</evidence>
<organism evidence="9 10">
    <name type="scientific">Dyadobacter chenhuakuii</name>
    <dbReference type="NCBI Taxonomy" id="2909339"/>
    <lineage>
        <taxon>Bacteria</taxon>
        <taxon>Pseudomonadati</taxon>
        <taxon>Bacteroidota</taxon>
        <taxon>Cytophagia</taxon>
        <taxon>Cytophagales</taxon>
        <taxon>Spirosomataceae</taxon>
        <taxon>Dyadobacter</taxon>
    </lineage>
</organism>
<keyword evidence="6" id="KW-0238">DNA-binding</keyword>
<dbReference type="EMBL" id="CP099631">
    <property type="protein sequence ID" value="UTM21798.1"/>
    <property type="molecule type" value="Genomic_DNA"/>
</dbReference>
<evidence type="ECO:0000313" key="10">
    <source>
        <dbReference type="Proteomes" id="UP001055420"/>
    </source>
</evidence>
<evidence type="ECO:0000256" key="3">
    <source>
        <dbReference type="ARBA" id="ARBA00022763"/>
    </source>
</evidence>
<dbReference type="PANTHER" id="PTHR13604">
    <property type="entry name" value="DC12-RELATED"/>
    <property type="match status" value="1"/>
</dbReference>
<evidence type="ECO:0000256" key="8">
    <source>
        <dbReference type="RuleBase" id="RU364100"/>
    </source>
</evidence>
<keyword evidence="3" id="KW-0227">DNA damage</keyword>
<evidence type="ECO:0000256" key="4">
    <source>
        <dbReference type="ARBA" id="ARBA00022801"/>
    </source>
</evidence>
<evidence type="ECO:0000256" key="2">
    <source>
        <dbReference type="ARBA" id="ARBA00022670"/>
    </source>
</evidence>
<dbReference type="InterPro" id="IPR036590">
    <property type="entry name" value="SRAP-like"/>
</dbReference>
<keyword evidence="5" id="KW-0190">Covalent protein-DNA linkage</keyword>
<dbReference type="SUPFAM" id="SSF143081">
    <property type="entry name" value="BB1717-like"/>
    <property type="match status" value="1"/>
</dbReference>
<dbReference type="RefSeq" id="WP_254414240.1">
    <property type="nucleotide sequence ID" value="NZ_CP099631.1"/>
</dbReference>
<keyword evidence="7" id="KW-0456">Lyase</keyword>
<dbReference type="InterPro" id="IPR003738">
    <property type="entry name" value="SRAP"/>
</dbReference>
<dbReference type="Pfam" id="PF02586">
    <property type="entry name" value="SRAP"/>
    <property type="match status" value="1"/>
</dbReference>
<reference evidence="9" key="1">
    <citation type="submission" date="2022-06" db="EMBL/GenBank/DDBJ databases">
        <title>Novel species in genus Dyadobacter.</title>
        <authorList>
            <person name="Ma C."/>
        </authorList>
    </citation>
    <scope>NUCLEOTIDE SEQUENCE</scope>
    <source>
        <strain evidence="9">CY22</strain>
        <plasmid evidence="9">unnamed</plasmid>
    </source>
</reference>
<dbReference type="Gene3D" id="3.90.1680.10">
    <property type="entry name" value="SOS response associated peptidase-like"/>
    <property type="match status" value="1"/>
</dbReference>
<dbReference type="PANTHER" id="PTHR13604:SF0">
    <property type="entry name" value="ABASIC SITE PROCESSING PROTEIN HMCES"/>
    <property type="match status" value="1"/>
</dbReference>
<name>A0ABY5E763_9BACT</name>
<comment type="similarity">
    <text evidence="1 8">Belongs to the SOS response-associated peptidase family.</text>
</comment>
<proteinExistence type="inferred from homology"/>